<proteinExistence type="predicted"/>
<dbReference type="InterPro" id="IPR036291">
    <property type="entry name" value="NAD(P)-bd_dom_sf"/>
</dbReference>
<dbReference type="Proteomes" id="UP000199496">
    <property type="component" value="Unassembled WGS sequence"/>
</dbReference>
<dbReference type="PANTHER" id="PTHR15020">
    <property type="entry name" value="FLAVIN REDUCTASE-RELATED"/>
    <property type="match status" value="1"/>
</dbReference>
<gene>
    <name evidence="2" type="ORF">SAMN05421693_11172</name>
</gene>
<organism evidence="2 3">
    <name type="scientific">Ectothiorhodospira magna</name>
    <dbReference type="NCBI Taxonomy" id="867345"/>
    <lineage>
        <taxon>Bacteria</taxon>
        <taxon>Pseudomonadati</taxon>
        <taxon>Pseudomonadota</taxon>
        <taxon>Gammaproteobacteria</taxon>
        <taxon>Chromatiales</taxon>
        <taxon>Ectothiorhodospiraceae</taxon>
        <taxon>Ectothiorhodospira</taxon>
    </lineage>
</organism>
<dbReference type="SUPFAM" id="SSF51735">
    <property type="entry name" value="NAD(P)-binding Rossmann-fold domains"/>
    <property type="match status" value="1"/>
</dbReference>
<dbReference type="CDD" id="cd05243">
    <property type="entry name" value="SDR_a5"/>
    <property type="match status" value="1"/>
</dbReference>
<dbReference type="STRING" id="867345.SAMN05421693_11172"/>
<name>A0A1H9BZP8_9GAMM</name>
<dbReference type="InterPro" id="IPR016040">
    <property type="entry name" value="NAD(P)-bd_dom"/>
</dbReference>
<evidence type="ECO:0000259" key="1">
    <source>
        <dbReference type="Pfam" id="PF13460"/>
    </source>
</evidence>
<sequence>MTPVLIFGASRGVGLELARLLRRDDIPVLAMVRPRTDALPLLEIGVDILPGDVLEPGDVKRALDALDDQGIVVSTVSGRTEDGRFVDDDGNRIIVDAAAVRGVRHCVLVTSIGCGEMRPFRSAQAIAAFGDVVDAKTRAEDHLKASGVPFTLIRPGGLGDEPATGQGMLSENPAIHGFIQRADVALLIRRVMSDPGALGKAYAAVDRDRARIDPIPATGTG</sequence>
<dbReference type="EMBL" id="FOFO01000011">
    <property type="protein sequence ID" value="SEP94033.1"/>
    <property type="molecule type" value="Genomic_DNA"/>
</dbReference>
<reference evidence="2 3" key="1">
    <citation type="submission" date="2016-10" db="EMBL/GenBank/DDBJ databases">
        <authorList>
            <person name="de Groot N.N."/>
        </authorList>
    </citation>
    <scope>NUCLEOTIDE SEQUENCE [LARGE SCALE GENOMIC DNA]</scope>
    <source>
        <strain evidence="2 3">B7-7</strain>
    </source>
</reference>
<feature type="domain" description="NAD(P)-binding" evidence="1">
    <location>
        <begin position="8"/>
        <end position="195"/>
    </location>
</feature>
<dbReference type="AlphaFoldDB" id="A0A1H9BZP8"/>
<protein>
    <submittedName>
        <fullName evidence="2">NAD(P)H-binding</fullName>
    </submittedName>
</protein>
<accession>A0A1H9BZP8</accession>
<evidence type="ECO:0000313" key="3">
    <source>
        <dbReference type="Proteomes" id="UP000199496"/>
    </source>
</evidence>
<dbReference type="Pfam" id="PF13460">
    <property type="entry name" value="NAD_binding_10"/>
    <property type="match status" value="1"/>
</dbReference>
<dbReference type="Gene3D" id="3.40.50.720">
    <property type="entry name" value="NAD(P)-binding Rossmann-like Domain"/>
    <property type="match status" value="1"/>
</dbReference>
<dbReference type="RefSeq" id="WP_090205902.1">
    <property type="nucleotide sequence ID" value="NZ_FOFO01000011.1"/>
</dbReference>
<dbReference type="OrthoDB" id="9803892at2"/>
<dbReference type="PANTHER" id="PTHR15020:SF50">
    <property type="entry name" value="UPF0659 PROTEIN YMR090W"/>
    <property type="match status" value="1"/>
</dbReference>
<keyword evidence="3" id="KW-1185">Reference proteome</keyword>
<evidence type="ECO:0000313" key="2">
    <source>
        <dbReference type="EMBL" id="SEP94033.1"/>
    </source>
</evidence>